<evidence type="ECO:0000313" key="26">
    <source>
        <dbReference type="Proteomes" id="UP000606274"/>
    </source>
</evidence>
<dbReference type="SMART" id="SM00306">
    <property type="entry name" value="HintN"/>
    <property type="match status" value="1"/>
</dbReference>
<dbReference type="FunFam" id="3.30.1380.10:FF:000005">
    <property type="entry name" value="Sonic hedgehog signaling molecule"/>
    <property type="match status" value="1"/>
</dbReference>
<dbReference type="GO" id="GO:0016740">
    <property type="term" value="F:transferase activity"/>
    <property type="evidence" value="ECO:0007669"/>
    <property type="project" value="UniProtKB-KW"/>
</dbReference>
<dbReference type="GO" id="GO:0048468">
    <property type="term" value="P:cell development"/>
    <property type="evidence" value="ECO:0007669"/>
    <property type="project" value="UniProtKB-ARBA"/>
</dbReference>
<dbReference type="Gene3D" id="3.30.1380.10">
    <property type="match status" value="1"/>
</dbReference>
<comment type="caution">
    <text evidence="25">The sequence shown here is derived from an EMBL/GenBank/DDBJ whole genome shotgun (WGS) entry which is preliminary data.</text>
</comment>
<dbReference type="GO" id="GO:0042127">
    <property type="term" value="P:regulation of cell population proliferation"/>
    <property type="evidence" value="ECO:0007669"/>
    <property type="project" value="UniProtKB-ARBA"/>
</dbReference>
<evidence type="ECO:0000256" key="7">
    <source>
        <dbReference type="ARBA" id="ARBA00022670"/>
    </source>
</evidence>
<protein>
    <recommendedName>
        <fullName evidence="21">Sonic hedgehog protein</fullName>
    </recommendedName>
</protein>
<gene>
    <name evidence="25" type="ORF">HF521_019206</name>
</gene>
<evidence type="ECO:0000256" key="11">
    <source>
        <dbReference type="ARBA" id="ARBA00022801"/>
    </source>
</evidence>
<dbReference type="GO" id="GO:0005886">
    <property type="term" value="C:plasma membrane"/>
    <property type="evidence" value="ECO:0007669"/>
    <property type="project" value="UniProtKB-SubCell"/>
</dbReference>
<dbReference type="Pfam" id="PF01079">
    <property type="entry name" value="Hint"/>
    <property type="match status" value="1"/>
</dbReference>
<dbReference type="GO" id="GO:0007224">
    <property type="term" value="P:smoothened signaling pathway"/>
    <property type="evidence" value="ECO:0007669"/>
    <property type="project" value="TreeGrafter"/>
</dbReference>
<comment type="subcellular location">
    <subcellularLocation>
        <location evidence="1">Cell membrane</location>
        <topology evidence="1">Lipid-anchor</topology>
    </subcellularLocation>
    <subcellularLocation>
        <location evidence="3">Endoplasmic reticulum membrane</location>
    </subcellularLocation>
    <subcellularLocation>
        <location evidence="2">Golgi apparatus membrane</location>
    </subcellularLocation>
</comment>
<evidence type="ECO:0000256" key="9">
    <source>
        <dbReference type="ARBA" id="ARBA00022723"/>
    </source>
</evidence>
<dbReference type="AlphaFoldDB" id="A0A8T0BFH7"/>
<evidence type="ECO:0000256" key="15">
    <source>
        <dbReference type="ARBA" id="ARBA00022837"/>
    </source>
</evidence>
<sequence>MNTLHAEVVEPLAESYRLQVFFVYTSISYCMLSNPSMVFLKGDVYRNPLYSYYGVCRLQALGFPEHARLRLRCKDKLNSLAISVMNQWPGVKLRVTEGWDEDGHHFEESLHYEGRAVDITTSDRDKSKYGTLSRLAVEAGFDWVYYESKAHIHCSVKAENSVAAKSGGCFPASARVRLKGGAMKEVKDLKVGDEVLAADESGNLVYSPFLMFADRDGARRRTFRVIETKSPRTRISLTEAHLLFTAQNFTLTETFAGDVEPGQEVMIVEEGGAGRRIRAVRVDRIYEEAREGWFAPLTGHGTIVVDDVLTSCYAAVRNQKLAHLAFAPVRLVHKVAPFLFHGSLQDDGVHWYADFLYRIGTRILGQGAFHPLSMEDKS</sequence>
<dbReference type="PANTHER" id="PTHR11889:SF36">
    <property type="entry name" value="SONIC HEDGEHOG PROTEIN"/>
    <property type="match status" value="1"/>
</dbReference>
<comment type="catalytic activity">
    <reaction evidence="22">
        <text>glycyl-L-cysteinyl-[protein] + cholesterol + H(+) = [protein]-C-terminal glycyl cholesterol ester + N-terminal L-cysteinyl-[protein]</text>
        <dbReference type="Rhea" id="RHEA:59504"/>
        <dbReference type="Rhea" id="RHEA-COMP:12707"/>
        <dbReference type="Rhea" id="RHEA-COMP:15369"/>
        <dbReference type="Rhea" id="RHEA-COMP:15374"/>
        <dbReference type="ChEBI" id="CHEBI:15378"/>
        <dbReference type="ChEBI" id="CHEBI:16113"/>
        <dbReference type="ChEBI" id="CHEBI:65250"/>
        <dbReference type="ChEBI" id="CHEBI:143135"/>
        <dbReference type="ChEBI" id="CHEBI:143140"/>
    </reaction>
    <physiologicalReaction direction="left-to-right" evidence="22">
        <dbReference type="Rhea" id="RHEA:59505"/>
    </physiologicalReaction>
</comment>
<evidence type="ECO:0000256" key="3">
    <source>
        <dbReference type="ARBA" id="ARBA00004586"/>
    </source>
</evidence>
<dbReference type="InterPro" id="IPR050387">
    <property type="entry name" value="Hedgehog_Signaling"/>
</dbReference>
<keyword evidence="10" id="KW-0732">Signal</keyword>
<dbReference type="InterPro" id="IPR001767">
    <property type="entry name" value="Hedgehog_Hint"/>
</dbReference>
<dbReference type="GO" id="GO:0050793">
    <property type="term" value="P:regulation of developmental process"/>
    <property type="evidence" value="ECO:0007669"/>
    <property type="project" value="UniProtKB-ARBA"/>
</dbReference>
<keyword evidence="9" id="KW-0479">Metal-binding</keyword>
<evidence type="ECO:0000256" key="16">
    <source>
        <dbReference type="ARBA" id="ARBA00023034"/>
    </source>
</evidence>
<evidence type="ECO:0000256" key="6">
    <source>
        <dbReference type="ARBA" id="ARBA00022475"/>
    </source>
</evidence>
<evidence type="ECO:0000256" key="12">
    <source>
        <dbReference type="ARBA" id="ARBA00022813"/>
    </source>
</evidence>
<dbReference type="PANTHER" id="PTHR11889">
    <property type="entry name" value="HEDGEHOG"/>
    <property type="match status" value="1"/>
</dbReference>
<dbReference type="GO" id="GO:0008233">
    <property type="term" value="F:peptidase activity"/>
    <property type="evidence" value="ECO:0007669"/>
    <property type="project" value="UniProtKB-KW"/>
</dbReference>
<dbReference type="Pfam" id="PF01085">
    <property type="entry name" value="HH_signal"/>
    <property type="match status" value="1"/>
</dbReference>
<dbReference type="GO" id="GO:0009888">
    <property type="term" value="P:tissue development"/>
    <property type="evidence" value="ECO:0007669"/>
    <property type="project" value="UniProtKB-ARBA"/>
</dbReference>
<dbReference type="InterPro" id="IPR001657">
    <property type="entry name" value="Hedgehog"/>
</dbReference>
<keyword evidence="12" id="KW-0068">Autocatalytic cleavage</keyword>
<dbReference type="InterPro" id="IPR009045">
    <property type="entry name" value="Zn_M74/Hedgehog-like"/>
</dbReference>
<dbReference type="GO" id="GO:0016540">
    <property type="term" value="P:protein autoprocessing"/>
    <property type="evidence" value="ECO:0007669"/>
    <property type="project" value="InterPro"/>
</dbReference>
<evidence type="ECO:0000259" key="24">
    <source>
        <dbReference type="SMART" id="SM00306"/>
    </source>
</evidence>
<dbReference type="GO" id="GO:0007389">
    <property type="term" value="P:pattern specification process"/>
    <property type="evidence" value="ECO:0007669"/>
    <property type="project" value="UniProtKB-ARBA"/>
</dbReference>
<dbReference type="FunFam" id="2.170.16.10:FF:000001">
    <property type="entry name" value="Indian hedgehog"/>
    <property type="match status" value="1"/>
</dbReference>
<keyword evidence="16" id="KW-0333">Golgi apparatus</keyword>
<evidence type="ECO:0000256" key="14">
    <source>
        <dbReference type="ARBA" id="ARBA00022833"/>
    </source>
</evidence>
<dbReference type="GO" id="GO:0016539">
    <property type="term" value="P:intein-mediated protein splicing"/>
    <property type="evidence" value="ECO:0007669"/>
    <property type="project" value="InterPro"/>
</dbReference>
<evidence type="ECO:0000313" key="25">
    <source>
        <dbReference type="EMBL" id="KAF7705952.1"/>
    </source>
</evidence>
<dbReference type="GO" id="GO:0010468">
    <property type="term" value="P:regulation of gene expression"/>
    <property type="evidence" value="ECO:0007669"/>
    <property type="project" value="TreeGrafter"/>
</dbReference>
<dbReference type="GO" id="GO:0035295">
    <property type="term" value="P:tube development"/>
    <property type="evidence" value="ECO:0007669"/>
    <property type="project" value="UniProtKB-ARBA"/>
</dbReference>
<evidence type="ECO:0000256" key="22">
    <source>
        <dbReference type="ARBA" id="ARBA00048589"/>
    </source>
</evidence>
<keyword evidence="15" id="KW-0106">Calcium</keyword>
<evidence type="ECO:0000256" key="4">
    <source>
        <dbReference type="ARBA" id="ARBA00010649"/>
    </source>
</evidence>
<keyword evidence="14" id="KW-0862">Zinc</keyword>
<name>A0A8T0BFH7_SILME</name>
<evidence type="ECO:0000256" key="20">
    <source>
        <dbReference type="ARBA" id="ARBA00034131"/>
    </source>
</evidence>
<dbReference type="GO" id="GO:0005113">
    <property type="term" value="F:patched binding"/>
    <property type="evidence" value="ECO:0007669"/>
    <property type="project" value="TreeGrafter"/>
</dbReference>
<dbReference type="GO" id="GO:0005615">
    <property type="term" value="C:extracellular space"/>
    <property type="evidence" value="ECO:0007669"/>
    <property type="project" value="TreeGrafter"/>
</dbReference>
<dbReference type="SUPFAM" id="SSF51294">
    <property type="entry name" value="Hedgehog/intein (Hint) domain"/>
    <property type="match status" value="1"/>
</dbReference>
<comment type="subunit">
    <text evidence="20">Multimer.</text>
</comment>
<evidence type="ECO:0000256" key="2">
    <source>
        <dbReference type="ARBA" id="ARBA00004394"/>
    </source>
</evidence>
<keyword evidence="17" id="KW-0472">Membrane</keyword>
<evidence type="ECO:0000256" key="21">
    <source>
        <dbReference type="ARBA" id="ARBA00039417"/>
    </source>
</evidence>
<keyword evidence="19" id="KW-0449">Lipoprotein</keyword>
<keyword evidence="26" id="KW-1185">Reference proteome</keyword>
<organism evidence="25 26">
    <name type="scientific">Silurus meridionalis</name>
    <name type="common">Southern catfish</name>
    <name type="synonym">Silurus soldatovi meridionalis</name>
    <dbReference type="NCBI Taxonomy" id="175797"/>
    <lineage>
        <taxon>Eukaryota</taxon>
        <taxon>Metazoa</taxon>
        <taxon>Chordata</taxon>
        <taxon>Craniata</taxon>
        <taxon>Vertebrata</taxon>
        <taxon>Euteleostomi</taxon>
        <taxon>Actinopterygii</taxon>
        <taxon>Neopterygii</taxon>
        <taxon>Teleostei</taxon>
        <taxon>Ostariophysi</taxon>
        <taxon>Siluriformes</taxon>
        <taxon>Siluridae</taxon>
        <taxon>Silurus</taxon>
    </lineage>
</organism>
<dbReference type="InterPro" id="IPR036844">
    <property type="entry name" value="Hint_dom_sf"/>
</dbReference>
<dbReference type="PROSITE" id="PS50817">
    <property type="entry name" value="INTEIN_N_TER"/>
    <property type="match status" value="1"/>
</dbReference>
<feature type="domain" description="Hint" evidence="24">
    <location>
        <begin position="167"/>
        <end position="269"/>
    </location>
</feature>
<dbReference type="EMBL" id="JABFDY010000006">
    <property type="protein sequence ID" value="KAF7705952.1"/>
    <property type="molecule type" value="Genomic_DNA"/>
</dbReference>
<dbReference type="GO" id="GO:0048513">
    <property type="term" value="P:animal organ development"/>
    <property type="evidence" value="ECO:0007669"/>
    <property type="project" value="UniProtKB-ARBA"/>
</dbReference>
<dbReference type="GO" id="GO:0001708">
    <property type="term" value="P:cell fate specification"/>
    <property type="evidence" value="ECO:0007669"/>
    <property type="project" value="TreeGrafter"/>
</dbReference>
<evidence type="ECO:0000256" key="19">
    <source>
        <dbReference type="ARBA" id="ARBA00023288"/>
    </source>
</evidence>
<accession>A0A8T0BFH7</accession>
<evidence type="ECO:0000256" key="13">
    <source>
        <dbReference type="ARBA" id="ARBA00022824"/>
    </source>
</evidence>
<keyword evidence="8" id="KW-0808">Transferase</keyword>
<reference evidence="25" key="1">
    <citation type="submission" date="2020-08" db="EMBL/GenBank/DDBJ databases">
        <title>Chromosome-level assembly of Southern catfish (Silurus meridionalis) provides insights into visual adaptation to the nocturnal and benthic lifestyles.</title>
        <authorList>
            <person name="Zhang Y."/>
            <person name="Wang D."/>
            <person name="Peng Z."/>
        </authorList>
    </citation>
    <scope>NUCLEOTIDE SEQUENCE</scope>
    <source>
        <strain evidence="25">SWU-2019-XX</strain>
        <tissue evidence="25">Muscle</tissue>
    </source>
</reference>
<feature type="domain" description="Hint" evidence="23">
    <location>
        <begin position="274"/>
        <end position="318"/>
    </location>
</feature>
<dbReference type="InterPro" id="IPR003586">
    <property type="entry name" value="Hint_dom_C"/>
</dbReference>
<dbReference type="InterPro" id="IPR003587">
    <property type="entry name" value="Hint_dom_N"/>
</dbReference>
<keyword evidence="11" id="KW-0378">Hydrolase</keyword>
<evidence type="ECO:0000256" key="10">
    <source>
        <dbReference type="ARBA" id="ARBA00022729"/>
    </source>
</evidence>
<keyword evidence="18" id="KW-0564">Palmitate</keyword>
<evidence type="ECO:0000256" key="17">
    <source>
        <dbReference type="ARBA" id="ARBA00023136"/>
    </source>
</evidence>
<evidence type="ECO:0000256" key="1">
    <source>
        <dbReference type="ARBA" id="ARBA00004193"/>
    </source>
</evidence>
<dbReference type="InterPro" id="IPR000320">
    <property type="entry name" value="Hedgehog_signalling_dom"/>
</dbReference>
<proteinExistence type="inferred from homology"/>
<dbReference type="InterPro" id="IPR006141">
    <property type="entry name" value="Intein_N"/>
</dbReference>
<dbReference type="GO" id="GO:0005509">
    <property type="term" value="F:calcium ion binding"/>
    <property type="evidence" value="ECO:0007669"/>
    <property type="project" value="TreeGrafter"/>
</dbReference>
<dbReference type="SUPFAM" id="SSF55166">
    <property type="entry name" value="Hedgehog/DD-peptidase"/>
    <property type="match status" value="1"/>
</dbReference>
<dbReference type="GO" id="GO:0048709">
    <property type="term" value="P:oligodendrocyte differentiation"/>
    <property type="evidence" value="ECO:0007669"/>
    <property type="project" value="TreeGrafter"/>
</dbReference>
<keyword evidence="7" id="KW-0645">Protease</keyword>
<evidence type="ECO:0000256" key="8">
    <source>
        <dbReference type="ARBA" id="ARBA00022679"/>
    </source>
</evidence>
<dbReference type="Gene3D" id="2.170.16.10">
    <property type="entry name" value="Hedgehog/Intein (Hint) domain"/>
    <property type="match status" value="1"/>
</dbReference>
<keyword evidence="13" id="KW-0256">Endoplasmic reticulum</keyword>
<evidence type="ECO:0000259" key="23">
    <source>
        <dbReference type="SMART" id="SM00305"/>
    </source>
</evidence>
<evidence type="ECO:0000256" key="18">
    <source>
        <dbReference type="ARBA" id="ARBA00023139"/>
    </source>
</evidence>
<dbReference type="SMART" id="SM00305">
    <property type="entry name" value="HintC"/>
    <property type="match status" value="1"/>
</dbReference>
<dbReference type="CDD" id="cd00081">
    <property type="entry name" value="Hint"/>
    <property type="match status" value="1"/>
</dbReference>
<keyword evidence="6" id="KW-1003">Cell membrane</keyword>
<evidence type="ECO:0000256" key="5">
    <source>
        <dbReference type="ARBA" id="ARBA00022473"/>
    </source>
</evidence>
<dbReference type="GO" id="GO:0000139">
    <property type="term" value="C:Golgi membrane"/>
    <property type="evidence" value="ECO:0007669"/>
    <property type="project" value="UniProtKB-SubCell"/>
</dbReference>
<dbReference type="GO" id="GO:0005789">
    <property type="term" value="C:endoplasmic reticulum membrane"/>
    <property type="evidence" value="ECO:0007669"/>
    <property type="project" value="UniProtKB-SubCell"/>
</dbReference>
<dbReference type="Proteomes" id="UP000606274">
    <property type="component" value="Unassembled WGS sequence"/>
</dbReference>
<keyword evidence="5" id="KW-0217">Developmental protein</keyword>
<comment type="similarity">
    <text evidence="4">Belongs to the hedgehog family.</text>
</comment>
<dbReference type="PRINTS" id="PR00632">
    <property type="entry name" value="SONICHHOG"/>
</dbReference>
<dbReference type="GO" id="GO:0030182">
    <property type="term" value="P:neuron differentiation"/>
    <property type="evidence" value="ECO:0007669"/>
    <property type="project" value="UniProtKB-ARBA"/>
</dbReference>
<dbReference type="GO" id="GO:0007267">
    <property type="term" value="P:cell-cell signaling"/>
    <property type="evidence" value="ECO:0007669"/>
    <property type="project" value="InterPro"/>
</dbReference>